<accession>A0A125PW32</accession>
<feature type="region of interest" description="Disordered" evidence="1">
    <location>
        <begin position="637"/>
        <end position="752"/>
    </location>
</feature>
<dbReference type="EMBL" id="LNTA01000069">
    <property type="protein sequence ID" value="KWV15172.1"/>
    <property type="molecule type" value="Genomic_DNA"/>
</dbReference>
<evidence type="ECO:0000313" key="4">
    <source>
        <dbReference type="Proteomes" id="UP000055854"/>
    </source>
</evidence>
<name>A0A125PW32_XANCT</name>
<evidence type="ECO:0000256" key="1">
    <source>
        <dbReference type="SAM" id="MobiDB-lite"/>
    </source>
</evidence>
<gene>
    <name evidence="2" type="ORF">ATB53_00670</name>
    <name evidence="3" type="ORF">ATB53_00690</name>
</gene>
<dbReference type="Proteomes" id="UP000055854">
    <property type="component" value="Unassembled WGS sequence"/>
</dbReference>
<sequence length="894" mass="94726">MPSLAEHQQQRALLEQLSASNDPQAQQQATQLQQLYHDREIAGVADDVYDAAKGQGQPDAGWMRASEHLDKLREYAPQLNMTDEQIAYFLKPDNSGFRAEIYLPDPAVLGPGYKPVVVFKGSSGQVLTPDGLRETTGEDFLANNFPQSVGLQTDYYDRAMQLAYQLKRGGLDFELAGHSLGGGEASAAAAVTGVHTTTFNAAGLHPLTAQRFAQENGLPVYDTQKNVVAYQVAGEILNDGIQQNIHRLDAFRREELGGVLKETSTLLKDLPQGKALLASQLDASVPRYAQPSVHAFLDRLEQGDTAQLLRELPLAAGQAQPLLAAKRREHPDDPSSGPVDRARHLSLREVSNFSGPMLDIVYATAQGARLGRGVGGAMAQAGQRAGQGMEAAGDMVNRTTQAAAQLGQHATHALGDAAAHGVERAGTFGAQGVQALGEVQAGAERLQGRIEGGAAVLGAAALWQASAVLPQGLREQVHAQAGRLAQAGVGAQQRGQTEAAHAVHAAAEQAQGIRQGARVAGGALGAVADRAGRVQHDGVAAAGSAADATLDAAGRYTQAASAQLPGVYAAQSAAATAAVGAATVLNPTTLQGGSNLAKTGVFASQAAPSAKEATERHLMTETVLPSLDARIQDIEHKARQQVAPEQGRLQAPAAGVSARQAPAVASPAPHAPAPGWGVPQHASAQPPQAATAAAHEQAGPQQDMQQQALEQQRQWQVQEQQRQLQQQRQQEDERRSEQEESLQAPRNTQQSTTAIDTAYALGGQMPAATADAPGMDDPRHARNPYHGLYSTLHERIPDASEKRLLQFTAACRENGITAEHLSTIHFDEQNGKIYFMGSGFLSSTARIDLDAPSPAPEHSIRQIQQCDQQQAQRMSEMHTQNAQQGQMQSAPMMM</sequence>
<protein>
    <recommendedName>
        <fullName evidence="5">Phospholipase</fullName>
    </recommendedName>
</protein>
<dbReference type="InterPro" id="IPR029058">
    <property type="entry name" value="AB_hydrolase_fold"/>
</dbReference>
<reference evidence="3 4" key="1">
    <citation type="submission" date="2015-11" db="EMBL/GenBank/DDBJ databases">
        <title>Long Read and Single Molecule DNA Sequencing Simplifies Genome Assembly and TAL Effector Gene Analysis of Xanthomonas translucens.</title>
        <authorList>
            <person name="Peng Z."/>
            <person name="Hu Y."/>
            <person name="Xie J."/>
            <person name="Potnis N."/>
            <person name="Akhunova A."/>
            <person name="Jones J."/>
            <person name="Liu Z."/>
            <person name="White F."/>
            <person name="Liu S."/>
        </authorList>
    </citation>
    <scope>NUCLEOTIDE SEQUENCE [LARGE SCALE GENOMIC DNA]</scope>
    <source>
        <strain evidence="3 4">B1</strain>
    </source>
</reference>
<feature type="compositionally biased region" description="Low complexity" evidence="1">
    <location>
        <begin position="661"/>
        <end position="728"/>
    </location>
</feature>
<proteinExistence type="predicted"/>
<evidence type="ECO:0000313" key="2">
    <source>
        <dbReference type="EMBL" id="KWV15169.1"/>
    </source>
</evidence>
<evidence type="ECO:0008006" key="5">
    <source>
        <dbReference type="Google" id="ProtNLM"/>
    </source>
</evidence>
<feature type="compositionally biased region" description="Basic and acidic residues" evidence="1">
    <location>
        <begin position="729"/>
        <end position="738"/>
    </location>
</feature>
<comment type="caution">
    <text evidence="3">The sequence shown here is derived from an EMBL/GenBank/DDBJ whole genome shotgun (WGS) entry which is preliminary data.</text>
</comment>
<organism evidence="3 4">
    <name type="scientific">Xanthomonas campestris pv. translucens</name>
    <dbReference type="NCBI Taxonomy" id="343"/>
    <lineage>
        <taxon>Bacteria</taxon>
        <taxon>Pseudomonadati</taxon>
        <taxon>Pseudomonadota</taxon>
        <taxon>Gammaproteobacteria</taxon>
        <taxon>Lysobacterales</taxon>
        <taxon>Lysobacteraceae</taxon>
        <taxon>Xanthomonas</taxon>
        <taxon>Xanthomonas translucens group</taxon>
    </lineage>
</organism>
<dbReference type="Pfam" id="PF26363">
    <property type="entry name" value="Phospholipase-like"/>
    <property type="match status" value="1"/>
</dbReference>
<feature type="region of interest" description="Disordered" evidence="1">
    <location>
        <begin position="766"/>
        <end position="785"/>
    </location>
</feature>
<dbReference type="SUPFAM" id="SSF53474">
    <property type="entry name" value="alpha/beta-Hydrolases"/>
    <property type="match status" value="1"/>
</dbReference>
<dbReference type="EMBL" id="LNTA01000069">
    <property type="protein sequence ID" value="KWV15169.1"/>
    <property type="molecule type" value="Genomic_DNA"/>
</dbReference>
<feature type="compositionally biased region" description="Polar residues" evidence="1">
    <location>
        <begin position="877"/>
        <end position="894"/>
    </location>
</feature>
<feature type="region of interest" description="Disordered" evidence="1">
    <location>
        <begin position="874"/>
        <end position="894"/>
    </location>
</feature>
<dbReference type="AlphaFoldDB" id="A0A125PW32"/>
<evidence type="ECO:0000313" key="3">
    <source>
        <dbReference type="EMBL" id="KWV15172.1"/>
    </source>
</evidence>